<dbReference type="SUPFAM" id="SSF52266">
    <property type="entry name" value="SGNH hydrolase"/>
    <property type="match status" value="1"/>
</dbReference>
<dbReference type="OrthoDB" id="9801375at2"/>
<dbReference type="RefSeq" id="WP_062545889.1">
    <property type="nucleotide sequence ID" value="NZ_CP012643.1"/>
</dbReference>
<evidence type="ECO:0000259" key="2">
    <source>
        <dbReference type="Pfam" id="PF13472"/>
    </source>
</evidence>
<dbReference type="InterPro" id="IPR040794">
    <property type="entry name" value="CE2_N"/>
</dbReference>
<evidence type="ECO:0000313" key="4">
    <source>
        <dbReference type="EMBL" id="ALJ01344.1"/>
    </source>
</evidence>
<feature type="signal peptide" evidence="1">
    <location>
        <begin position="1"/>
        <end position="28"/>
    </location>
</feature>
<feature type="chain" id="PRO_5006043131" evidence="1">
    <location>
        <begin position="29"/>
        <end position="365"/>
    </location>
</feature>
<dbReference type="GO" id="GO:0052689">
    <property type="term" value="F:carboxylic ester hydrolase activity"/>
    <property type="evidence" value="ECO:0007669"/>
    <property type="project" value="InterPro"/>
</dbReference>
<name>A0A0P0D0S7_9BACT</name>
<dbReference type="Pfam" id="PF17996">
    <property type="entry name" value="CE2_N"/>
    <property type="match status" value="1"/>
</dbReference>
<dbReference type="AlphaFoldDB" id="A0A0P0D0S7"/>
<gene>
    <name evidence="4" type="ORF">DC20_09370</name>
</gene>
<keyword evidence="1" id="KW-0732">Signal</keyword>
<dbReference type="Pfam" id="PF13472">
    <property type="entry name" value="Lipase_GDSL_2"/>
    <property type="match status" value="1"/>
</dbReference>
<evidence type="ECO:0000259" key="3">
    <source>
        <dbReference type="Pfam" id="PF17996"/>
    </source>
</evidence>
<evidence type="ECO:0000256" key="1">
    <source>
        <dbReference type="SAM" id="SignalP"/>
    </source>
</evidence>
<dbReference type="PATRIC" id="fig|512763.3.peg.2069"/>
<proteinExistence type="predicted"/>
<keyword evidence="5" id="KW-1185">Reference proteome</keyword>
<feature type="domain" description="SGNH hydrolase-type esterase" evidence="2">
    <location>
        <begin position="155"/>
        <end position="323"/>
    </location>
</feature>
<dbReference type="EMBL" id="CP012643">
    <property type="protein sequence ID" value="ALJ01344.1"/>
    <property type="molecule type" value="Genomic_DNA"/>
</dbReference>
<dbReference type="Proteomes" id="UP000061382">
    <property type="component" value="Chromosome"/>
</dbReference>
<dbReference type="PANTHER" id="PTHR37834:SF2">
    <property type="entry name" value="ESTERASE, SGNH HYDROLASE-TYPE"/>
    <property type="match status" value="1"/>
</dbReference>
<accession>A0A0P0D0S7</accession>
<dbReference type="InterPro" id="IPR013830">
    <property type="entry name" value="SGNH_hydro"/>
</dbReference>
<dbReference type="PANTHER" id="PTHR37834">
    <property type="entry name" value="GDSL-LIKE LIPASE/ACYLHYDROLASE DOMAIN PROTEIN (AFU_ORTHOLOGUE AFUA_2G00620)"/>
    <property type="match status" value="1"/>
</dbReference>
<dbReference type="InterPro" id="IPR036514">
    <property type="entry name" value="SGNH_hydro_sf"/>
</dbReference>
<organism evidence="4 5">
    <name type="scientific">Rufibacter tibetensis</name>
    <dbReference type="NCBI Taxonomy" id="512763"/>
    <lineage>
        <taxon>Bacteria</taxon>
        <taxon>Pseudomonadati</taxon>
        <taxon>Bacteroidota</taxon>
        <taxon>Cytophagia</taxon>
        <taxon>Cytophagales</taxon>
        <taxon>Hymenobacteraceae</taxon>
        <taxon>Rufibacter</taxon>
    </lineage>
</organism>
<dbReference type="InterPro" id="IPR052762">
    <property type="entry name" value="PCW_deacetylase/CE"/>
</dbReference>
<dbReference type="Gene3D" id="2.60.120.260">
    <property type="entry name" value="Galactose-binding domain-like"/>
    <property type="match status" value="1"/>
</dbReference>
<sequence>MRYSIFFRVPSFLVLLLCLASCATQKSASVAPQDAHVAYMGRVGKPSPEAAELYWSGTSVKLNFEGTSVKARLKDSTGKSYYNVIIDGDSISILQPDTEAKLYTLASGLKPGKHTVELFKRTEWDKGTTTFYGFELENGGKTLPAAAPKTRKIEFYGNSITAGYAAEDYSGKDNPAGTNTNNYVSYAALTTRFFDADYTCICKSGIGITVSWEPLIMPEIYNRLNPSDSTSKWDFSQKQPDIVVINLFQNDSWIVEQPQNAQFKRRFGTTKPSEEFLITAYQNFVKNIRSKYPNAHIIAMLGNMDITRAGSPWPGYVEKAVAGLQDQKVYNLFAPYKDTPGHPRVEEQQAMANQLIKFIQEKLNW</sequence>
<dbReference type="KEGG" id="rti:DC20_09370"/>
<protein>
    <submittedName>
        <fullName evidence="4">Electron transporter RnfD</fullName>
    </submittedName>
</protein>
<dbReference type="Gene3D" id="3.40.50.1110">
    <property type="entry name" value="SGNH hydrolase"/>
    <property type="match status" value="1"/>
</dbReference>
<feature type="domain" description="Carbohydrate esterase 2 N-terminal" evidence="3">
    <location>
        <begin position="39"/>
        <end position="145"/>
    </location>
</feature>
<dbReference type="STRING" id="512763.DC20_09370"/>
<dbReference type="InterPro" id="IPR037461">
    <property type="entry name" value="CtCE2-like_dom"/>
</dbReference>
<dbReference type="CDD" id="cd01831">
    <property type="entry name" value="Endoglucanase_E_like"/>
    <property type="match status" value="1"/>
</dbReference>
<evidence type="ECO:0000313" key="5">
    <source>
        <dbReference type="Proteomes" id="UP000061382"/>
    </source>
</evidence>
<reference evidence="4 5" key="1">
    <citation type="submission" date="2015-08" db="EMBL/GenBank/DDBJ databases">
        <title>Complete genome sequence of Rufibacter tibetensis strain 1351t, a radiation-resistant bacterium from tibet plateau.</title>
        <authorList>
            <person name="Dai J."/>
        </authorList>
    </citation>
    <scope>NUCLEOTIDE SEQUENCE [LARGE SCALE GENOMIC DNA]</scope>
    <source>
        <strain evidence="4 5">1351</strain>
    </source>
</reference>